<organism evidence="1 2">
    <name type="scientific">Corynespora cassiicola Philippines</name>
    <dbReference type="NCBI Taxonomy" id="1448308"/>
    <lineage>
        <taxon>Eukaryota</taxon>
        <taxon>Fungi</taxon>
        <taxon>Dikarya</taxon>
        <taxon>Ascomycota</taxon>
        <taxon>Pezizomycotina</taxon>
        <taxon>Dothideomycetes</taxon>
        <taxon>Pleosporomycetidae</taxon>
        <taxon>Pleosporales</taxon>
        <taxon>Corynesporascaceae</taxon>
        <taxon>Corynespora</taxon>
    </lineage>
</organism>
<dbReference type="EMBL" id="KZ678147">
    <property type="protein sequence ID" value="PSN60819.1"/>
    <property type="molecule type" value="Genomic_DNA"/>
</dbReference>
<evidence type="ECO:0000313" key="1">
    <source>
        <dbReference type="EMBL" id="PSN60819.1"/>
    </source>
</evidence>
<proteinExistence type="predicted"/>
<reference evidence="1 2" key="1">
    <citation type="journal article" date="2018" name="Front. Microbiol.">
        <title>Genome-Wide Analysis of Corynespora cassiicola Leaf Fall Disease Putative Effectors.</title>
        <authorList>
            <person name="Lopez D."/>
            <person name="Ribeiro S."/>
            <person name="Label P."/>
            <person name="Fumanal B."/>
            <person name="Venisse J.S."/>
            <person name="Kohler A."/>
            <person name="de Oliveira R.R."/>
            <person name="Labutti K."/>
            <person name="Lipzen A."/>
            <person name="Lail K."/>
            <person name="Bauer D."/>
            <person name="Ohm R.A."/>
            <person name="Barry K.W."/>
            <person name="Spatafora J."/>
            <person name="Grigoriev I.V."/>
            <person name="Martin F.M."/>
            <person name="Pujade-Renaud V."/>
        </authorList>
    </citation>
    <scope>NUCLEOTIDE SEQUENCE [LARGE SCALE GENOMIC DNA]</scope>
    <source>
        <strain evidence="1 2">Philippines</strain>
    </source>
</reference>
<name>A0A2T2N5Z6_CORCC</name>
<keyword evidence="2" id="KW-1185">Reference proteome</keyword>
<gene>
    <name evidence="1" type="ORF">BS50DRAFT_593545</name>
</gene>
<dbReference type="AlphaFoldDB" id="A0A2T2N5Z6"/>
<dbReference type="OrthoDB" id="3801272at2759"/>
<sequence>MEPDPLLPVIPRWIEFSQFQVNPYFAWLFSGRITCTVSGYEISLLPAAFFSNQMIVPSAFSGQIIDLIKSQFLTYPPCKRLAIKYWGLKERECIPKRAVPIRIVENKSGIKVLEILATMQACVDKVTKIWLDQTRQLRDAVSRVDYRQDIWHVSGAPKLIIGFDFPFNHPGLWADPLMAQAYYNMLDNHQASHNTYSSLENRLAEWVPIELWPGYKSL</sequence>
<protein>
    <submittedName>
        <fullName evidence="1">Uncharacterized protein</fullName>
    </submittedName>
</protein>
<evidence type="ECO:0000313" key="2">
    <source>
        <dbReference type="Proteomes" id="UP000240883"/>
    </source>
</evidence>
<dbReference type="Proteomes" id="UP000240883">
    <property type="component" value="Unassembled WGS sequence"/>
</dbReference>
<accession>A0A2T2N5Z6</accession>